<protein>
    <submittedName>
        <fullName evidence="1">Uncharacterized protein</fullName>
    </submittedName>
</protein>
<evidence type="ECO:0000313" key="1">
    <source>
        <dbReference type="EMBL" id="SEP82225.1"/>
    </source>
</evidence>
<dbReference type="Proteomes" id="UP000198999">
    <property type="component" value="Unassembled WGS sequence"/>
</dbReference>
<gene>
    <name evidence="1" type="ORF">SAMN05421824_0409</name>
</gene>
<dbReference type="OrthoDB" id="6382410at2"/>
<dbReference type="EMBL" id="FOFN01000001">
    <property type="protein sequence ID" value="SEP82225.1"/>
    <property type="molecule type" value="Genomic_DNA"/>
</dbReference>
<dbReference type="STRING" id="419940.SAMN05421824_0409"/>
<organism evidence="1 2">
    <name type="scientific">Hyunsoonleella jejuensis</name>
    <dbReference type="NCBI Taxonomy" id="419940"/>
    <lineage>
        <taxon>Bacteria</taxon>
        <taxon>Pseudomonadati</taxon>
        <taxon>Bacteroidota</taxon>
        <taxon>Flavobacteriia</taxon>
        <taxon>Flavobacteriales</taxon>
        <taxon>Flavobacteriaceae</taxon>
    </lineage>
</organism>
<name>A0A1H9B0A6_9FLAO</name>
<proteinExistence type="predicted"/>
<keyword evidence="2" id="KW-1185">Reference proteome</keyword>
<dbReference type="AlphaFoldDB" id="A0A1H9B0A6"/>
<dbReference type="RefSeq" id="WP_092574734.1">
    <property type="nucleotide sequence ID" value="NZ_FOFN01000001.1"/>
</dbReference>
<evidence type="ECO:0000313" key="2">
    <source>
        <dbReference type="Proteomes" id="UP000198999"/>
    </source>
</evidence>
<accession>A0A1H9B0A6</accession>
<sequence>MKYRILLIIVVFSCLSCKQNQKTKEESHIESQKDVKEELNPYELSLLDYREINQEFNSSFKVDKFGVRKFNDSIFYFVLRLNDDIIENEVDKYSMGVKAYDHLEKEEFTAFTNLKIRQLHEKKYLIINRVPKGTKYLDSIEFFIYQKNNFKASGKLGEIKVYDILFE</sequence>
<reference evidence="1 2" key="1">
    <citation type="submission" date="2016-10" db="EMBL/GenBank/DDBJ databases">
        <authorList>
            <person name="de Groot N.N."/>
        </authorList>
    </citation>
    <scope>NUCLEOTIDE SEQUENCE [LARGE SCALE GENOMIC DNA]</scope>
    <source>
        <strain evidence="1 2">DSM 21035</strain>
    </source>
</reference>